<dbReference type="GO" id="GO:0016740">
    <property type="term" value="F:transferase activity"/>
    <property type="evidence" value="ECO:0007669"/>
    <property type="project" value="UniProtKB-KW"/>
</dbReference>
<organism evidence="1 2">
    <name type="scientific">Paraglaciecola algarum</name>
    <dbReference type="NCBI Taxonomy" id="3050085"/>
    <lineage>
        <taxon>Bacteria</taxon>
        <taxon>Pseudomonadati</taxon>
        <taxon>Pseudomonadota</taxon>
        <taxon>Gammaproteobacteria</taxon>
        <taxon>Alteromonadales</taxon>
        <taxon>Alteromonadaceae</taxon>
        <taxon>Paraglaciecola</taxon>
    </lineage>
</organism>
<dbReference type="EMBL" id="JAKGAS010000006">
    <property type="protein sequence ID" value="MCF2948990.1"/>
    <property type="molecule type" value="Genomic_DNA"/>
</dbReference>
<dbReference type="RefSeq" id="WP_235313027.1">
    <property type="nucleotide sequence ID" value="NZ_JAKGAS010000006.1"/>
</dbReference>
<dbReference type="InterPro" id="IPR029044">
    <property type="entry name" value="Nucleotide-diphossugar_trans"/>
</dbReference>
<dbReference type="Gene3D" id="3.90.550.10">
    <property type="entry name" value="Spore Coat Polysaccharide Biosynthesis Protein SpsA, Chain A"/>
    <property type="match status" value="1"/>
</dbReference>
<evidence type="ECO:0000313" key="2">
    <source>
        <dbReference type="Proteomes" id="UP001521137"/>
    </source>
</evidence>
<evidence type="ECO:0000313" key="1">
    <source>
        <dbReference type="EMBL" id="MCF2948990.1"/>
    </source>
</evidence>
<accession>A0ABS9D9E4</accession>
<keyword evidence="2" id="KW-1185">Reference proteome</keyword>
<protein>
    <submittedName>
        <fullName evidence="1">Glycosyl transferase</fullName>
    </submittedName>
</protein>
<sequence length="408" mass="46345">MADFYQNGMVTTLHNLDDRPVGELEAELVEFSQKRPMALILPSLFSELEGTALPNIIDHICDVPYLSQIVIGLDRATQEQYQHALKFFGKLPQNHRVLWNEGPRLQALDAKLEALGLAPKELGKGRNVWYCMGYVLATGKAESVALHDCDILTYDRGLLARLIYPVANPQFNYEFCKGYYARVADGKINGRVSRLLVTPLIRALQKVVGHNEYLEYMDSFRYPLAGEFSFRRDVLNDIRIPSDWGLEIGVLSEMQRNYSNNRLCQADIAKTYDHKHQDLSANNDQGGLSKMSIDITKALIRKLATQGETFNTETFRSLKATYYRIALDFIETYNNDAIMNGLKLDIHSEEKAVELFAQNIMKAGESFLDNPMETPFIPSWNRVVSAIPDVLDQLKQAVELDYEEFAKG</sequence>
<comment type="caution">
    <text evidence="1">The sequence shown here is derived from an EMBL/GenBank/DDBJ whole genome shotgun (WGS) entry which is preliminary data.</text>
</comment>
<keyword evidence="1" id="KW-0808">Transferase</keyword>
<dbReference type="Proteomes" id="UP001521137">
    <property type="component" value="Unassembled WGS sequence"/>
</dbReference>
<dbReference type="SUPFAM" id="SSF53448">
    <property type="entry name" value="Nucleotide-diphospho-sugar transferases"/>
    <property type="match status" value="1"/>
</dbReference>
<reference evidence="1 2" key="1">
    <citation type="submission" date="2022-01" db="EMBL/GenBank/DDBJ databases">
        <title>Paraglaciecola sp. G1-23.</title>
        <authorList>
            <person name="Jin M.S."/>
            <person name="Han D.M."/>
            <person name="Kim H.M."/>
            <person name="Jeon C.O."/>
        </authorList>
    </citation>
    <scope>NUCLEOTIDE SEQUENCE [LARGE SCALE GENOMIC DNA]</scope>
    <source>
        <strain evidence="1 2">G1-23</strain>
    </source>
</reference>
<gene>
    <name evidence="1" type="ORF">L0668_12785</name>
</gene>
<name>A0ABS9D9E4_9ALTE</name>
<proteinExistence type="predicted"/>